<dbReference type="KEGG" id="fya:KMW28_22780"/>
<proteinExistence type="predicted"/>
<dbReference type="EMBL" id="CP076133">
    <property type="protein sequence ID" value="QWG05249.1"/>
    <property type="molecule type" value="Genomic_DNA"/>
</dbReference>
<organism evidence="2 3">
    <name type="scientific">Flammeovirga yaeyamensis</name>
    <dbReference type="NCBI Taxonomy" id="367791"/>
    <lineage>
        <taxon>Bacteria</taxon>
        <taxon>Pseudomonadati</taxon>
        <taxon>Bacteroidota</taxon>
        <taxon>Cytophagia</taxon>
        <taxon>Cytophagales</taxon>
        <taxon>Flammeovirgaceae</taxon>
        <taxon>Flammeovirga</taxon>
    </lineage>
</organism>
<evidence type="ECO:0000256" key="1">
    <source>
        <dbReference type="SAM" id="SignalP"/>
    </source>
</evidence>
<evidence type="ECO:0000313" key="3">
    <source>
        <dbReference type="Proteomes" id="UP000678679"/>
    </source>
</evidence>
<dbReference type="Proteomes" id="UP000678679">
    <property type="component" value="Chromosome 2"/>
</dbReference>
<protein>
    <recommendedName>
        <fullName evidence="4">Lipoprotein</fullName>
    </recommendedName>
</protein>
<feature type="signal peptide" evidence="1">
    <location>
        <begin position="1"/>
        <end position="20"/>
    </location>
</feature>
<keyword evidence="3" id="KW-1185">Reference proteome</keyword>
<dbReference type="RefSeq" id="WP_169662084.1">
    <property type="nucleotide sequence ID" value="NZ_CP076133.1"/>
</dbReference>
<name>A0AAX1NCH1_9BACT</name>
<gene>
    <name evidence="2" type="ORF">KMW28_22780</name>
</gene>
<sequence length="191" mass="21885">MKKILLFLLAIISISCKTNNNVDVNDYPIVTTIQTVAEYYDLKVDLSGKYETTSTTRYFDGSTELAYTYELLETEVYDPLYYSITIEKEVSEKDAKQLFLMGKGAINLIGKAYEQESKEITTLELPGDESFYAYRTVEGETIGMYYIIRKGKCVYTMLINGVYTKDHSLVIDLLNPKIENLEEFELKKSEG</sequence>
<keyword evidence="1" id="KW-0732">Signal</keyword>
<reference evidence="2 3" key="1">
    <citation type="submission" date="2021-05" db="EMBL/GenBank/DDBJ databases">
        <title>Comparative genomic studies on the polysaccharide-degrading batcterial strains of the Flammeovirga genus.</title>
        <authorList>
            <person name="Zewei F."/>
            <person name="Zheng Z."/>
            <person name="Yu L."/>
            <person name="Ruyue G."/>
            <person name="Yanhong M."/>
            <person name="Yuanyuan C."/>
            <person name="Jingyan G."/>
            <person name="Wenjun H."/>
        </authorList>
    </citation>
    <scope>NUCLEOTIDE SEQUENCE [LARGE SCALE GENOMIC DNA]</scope>
    <source>
        <strain evidence="2 3">NBRC:100898</strain>
    </source>
</reference>
<accession>A0AAX1NCH1</accession>
<evidence type="ECO:0008006" key="4">
    <source>
        <dbReference type="Google" id="ProtNLM"/>
    </source>
</evidence>
<dbReference type="PROSITE" id="PS51257">
    <property type="entry name" value="PROKAR_LIPOPROTEIN"/>
    <property type="match status" value="1"/>
</dbReference>
<dbReference type="AlphaFoldDB" id="A0AAX1NCH1"/>
<evidence type="ECO:0000313" key="2">
    <source>
        <dbReference type="EMBL" id="QWG05249.1"/>
    </source>
</evidence>
<feature type="chain" id="PRO_5043914722" description="Lipoprotein" evidence="1">
    <location>
        <begin position="21"/>
        <end position="191"/>
    </location>
</feature>